<reference evidence="5 6" key="1">
    <citation type="journal article" date="2016" name="Nat. Commun.">
        <title>Thousands of microbial genomes shed light on interconnected biogeochemical processes in an aquifer system.</title>
        <authorList>
            <person name="Anantharaman K."/>
            <person name="Brown C.T."/>
            <person name="Hug L.A."/>
            <person name="Sharon I."/>
            <person name="Castelle C.J."/>
            <person name="Probst A.J."/>
            <person name="Thomas B.C."/>
            <person name="Singh A."/>
            <person name="Wilkins M.J."/>
            <person name="Karaoz U."/>
            <person name="Brodie E.L."/>
            <person name="Williams K.H."/>
            <person name="Hubbard S.S."/>
            <person name="Banfield J.F."/>
        </authorList>
    </citation>
    <scope>NUCLEOTIDE SEQUENCE [LARGE SCALE GENOMIC DNA]</scope>
</reference>
<dbReference type="InterPro" id="IPR051451">
    <property type="entry name" value="PhoH2-like"/>
</dbReference>
<evidence type="ECO:0000313" key="5">
    <source>
        <dbReference type="EMBL" id="OGF81896.1"/>
    </source>
</evidence>
<keyword evidence="2" id="KW-0067">ATP-binding</keyword>
<protein>
    <recommendedName>
        <fullName evidence="7">PhoH-like protein domain-containing protein</fullName>
    </recommendedName>
</protein>
<dbReference type="Gene3D" id="3.40.50.300">
    <property type="entry name" value="P-loop containing nucleotide triphosphate hydrolases"/>
    <property type="match status" value="1"/>
</dbReference>
<organism evidence="5 6">
    <name type="scientific">Candidatus Giovannonibacteria bacterium RIFCSPLOWO2_01_FULL_45_34</name>
    <dbReference type="NCBI Taxonomy" id="1798351"/>
    <lineage>
        <taxon>Bacteria</taxon>
        <taxon>Candidatus Giovannoniibacteriota</taxon>
    </lineage>
</organism>
<evidence type="ECO:0000256" key="1">
    <source>
        <dbReference type="ARBA" id="ARBA00022741"/>
    </source>
</evidence>
<evidence type="ECO:0000313" key="6">
    <source>
        <dbReference type="Proteomes" id="UP000178114"/>
    </source>
</evidence>
<evidence type="ECO:0000259" key="3">
    <source>
        <dbReference type="Pfam" id="PF02562"/>
    </source>
</evidence>
<dbReference type="InterPro" id="IPR003714">
    <property type="entry name" value="PhoH"/>
</dbReference>
<accession>A0A1F5X1X1</accession>
<evidence type="ECO:0000256" key="2">
    <source>
        <dbReference type="ARBA" id="ARBA00022840"/>
    </source>
</evidence>
<dbReference type="Proteomes" id="UP000178114">
    <property type="component" value="Unassembled WGS sequence"/>
</dbReference>
<dbReference type="AlphaFoldDB" id="A0A1F5X1X1"/>
<dbReference type="SUPFAM" id="SSF52540">
    <property type="entry name" value="P-loop containing nucleoside triphosphate hydrolases"/>
    <property type="match status" value="1"/>
</dbReference>
<feature type="domain" description="PhoH-like protein" evidence="3">
    <location>
        <begin position="266"/>
        <end position="460"/>
    </location>
</feature>
<evidence type="ECO:0008006" key="7">
    <source>
        <dbReference type="Google" id="ProtNLM"/>
    </source>
</evidence>
<feature type="domain" description="PIN" evidence="4">
    <location>
        <begin position="16"/>
        <end position="166"/>
    </location>
</feature>
<dbReference type="GO" id="GO:0005829">
    <property type="term" value="C:cytosol"/>
    <property type="evidence" value="ECO:0007669"/>
    <property type="project" value="TreeGrafter"/>
</dbReference>
<sequence length="465" mass="52066">MENLISGGLVKKVHVVESSTFIHHPLCIDVLGNEGNAVVVPWPTVEDIEKVKSRPDLKGAAAVEASNQFKYYLKQAKEKKLSLREGVKTRTGGWVAVDYSGVYNGKDTKDLPKGFDPCASVGNRVIYTGLKWKSRCPDNIPVKLISRKITLLLQAEALGLEAEDYEHDTVLDSLDDLYTGTRDIRIDFAKTNFPNEIYRDHFVSEAMVFNAVGKLELYPNQCCTFIGEDRTKFLTIYKRAEKIFRHVEWPQKKKGFVPINIPQAYAYALLTDPGIHIVTVVGPGGGGKTLVTLHAGADQLDKPFLELLAYRPIVEMGGRSLGFYKGTMEEKFQPWTEPIFDNVGLVEMSMTNRAMAKELVEHRLKMQPLIHVRGRSIHGRFIFVDDAQNLTPHEAKTICTRPAAKSKLVMLGDPDPLQIDEPFLTPLSNGLVYTVQKMKGSEIFGHIILPEPVRSELAKEAAMRM</sequence>
<evidence type="ECO:0000259" key="4">
    <source>
        <dbReference type="Pfam" id="PF13638"/>
    </source>
</evidence>
<dbReference type="STRING" id="1798351.A2930_00265"/>
<dbReference type="PANTHER" id="PTHR30473:SF2">
    <property type="entry name" value="PIN DOMAIN-CONTAINING PROTEIN"/>
    <property type="match status" value="1"/>
</dbReference>
<dbReference type="GO" id="GO:0005524">
    <property type="term" value="F:ATP binding"/>
    <property type="evidence" value="ECO:0007669"/>
    <property type="project" value="UniProtKB-KW"/>
</dbReference>
<dbReference type="EMBL" id="MFID01000002">
    <property type="protein sequence ID" value="OGF81896.1"/>
    <property type="molecule type" value="Genomic_DNA"/>
</dbReference>
<name>A0A1F5X1X1_9BACT</name>
<dbReference type="PANTHER" id="PTHR30473">
    <property type="entry name" value="PROTEIN PHOH"/>
    <property type="match status" value="1"/>
</dbReference>
<dbReference type="Pfam" id="PF02562">
    <property type="entry name" value="PhoH"/>
    <property type="match status" value="1"/>
</dbReference>
<comment type="caution">
    <text evidence="5">The sequence shown here is derived from an EMBL/GenBank/DDBJ whole genome shotgun (WGS) entry which is preliminary data.</text>
</comment>
<dbReference type="InterPro" id="IPR027417">
    <property type="entry name" value="P-loop_NTPase"/>
</dbReference>
<dbReference type="Pfam" id="PF13638">
    <property type="entry name" value="PIN_4"/>
    <property type="match status" value="1"/>
</dbReference>
<dbReference type="InterPro" id="IPR002716">
    <property type="entry name" value="PIN_dom"/>
</dbReference>
<keyword evidence="1" id="KW-0547">Nucleotide-binding</keyword>
<proteinExistence type="predicted"/>
<gene>
    <name evidence="5" type="ORF">A2930_00265</name>
</gene>